<evidence type="ECO:0000313" key="2">
    <source>
        <dbReference type="Proteomes" id="UP000008181"/>
    </source>
</evidence>
<reference evidence="1 2" key="1">
    <citation type="journal article" date="2011" name="Nat. Biotechnol.">
        <title>Comparative genomic analysis of the thermophilic biomass-degrading fungi Myceliophthora thermophila and Thielavia terrestris.</title>
        <authorList>
            <person name="Berka R.M."/>
            <person name="Grigoriev I.V."/>
            <person name="Otillar R."/>
            <person name="Salamov A."/>
            <person name="Grimwood J."/>
            <person name="Reid I."/>
            <person name="Ishmael N."/>
            <person name="John T."/>
            <person name="Darmond C."/>
            <person name="Moisan M.-C."/>
            <person name="Henrissat B."/>
            <person name="Coutinho P.M."/>
            <person name="Lombard V."/>
            <person name="Natvig D.O."/>
            <person name="Lindquist E."/>
            <person name="Schmutz J."/>
            <person name="Lucas S."/>
            <person name="Harris P."/>
            <person name="Powlowski J."/>
            <person name="Bellemare A."/>
            <person name="Taylor D."/>
            <person name="Butler G."/>
            <person name="de Vries R.P."/>
            <person name="Allijn I.E."/>
            <person name="van den Brink J."/>
            <person name="Ushinsky S."/>
            <person name="Storms R."/>
            <person name="Powell A.J."/>
            <person name="Paulsen I.T."/>
            <person name="Elbourne L.D.H."/>
            <person name="Baker S.E."/>
            <person name="Magnuson J."/>
            <person name="LaBoissiere S."/>
            <person name="Clutterbuck A.J."/>
            <person name="Martinez D."/>
            <person name="Wogulis M."/>
            <person name="de Leon A.L."/>
            <person name="Rey M.W."/>
            <person name="Tsang A."/>
        </authorList>
    </citation>
    <scope>NUCLEOTIDE SEQUENCE [LARGE SCALE GENOMIC DNA]</scope>
    <source>
        <strain evidence="2">ATCC 38088 / NRRL 8126</strain>
    </source>
</reference>
<dbReference type="AlphaFoldDB" id="G2REV2"/>
<sequence>MHDADESTHLFVTVRVLSEAGNGTSAWDIPGPVDNLWARWAYLSAAAGDRMHMCLTHSIGI</sequence>
<keyword evidence="2" id="KW-1185">Reference proteome</keyword>
<name>G2REV2_THETT</name>
<dbReference type="EMBL" id="CP003013">
    <property type="protein sequence ID" value="AEO70235.1"/>
    <property type="molecule type" value="Genomic_DNA"/>
</dbReference>
<dbReference type="KEGG" id="ttt:THITE_2121376"/>
<dbReference type="GeneID" id="11522425"/>
<dbReference type="Proteomes" id="UP000008181">
    <property type="component" value="Chromosome 5"/>
</dbReference>
<accession>G2REV2</accession>
<gene>
    <name evidence="1" type="ORF">THITE_2121376</name>
</gene>
<dbReference type="HOGENOM" id="CLU_2924347_0_0_1"/>
<protein>
    <submittedName>
        <fullName evidence="1">Uncharacterized protein</fullName>
    </submittedName>
</protein>
<dbReference type="RefSeq" id="XP_003656571.1">
    <property type="nucleotide sequence ID" value="XM_003656523.1"/>
</dbReference>
<proteinExistence type="predicted"/>
<evidence type="ECO:0000313" key="1">
    <source>
        <dbReference type="EMBL" id="AEO70235.1"/>
    </source>
</evidence>
<organism evidence="1 2">
    <name type="scientific">Thermothielavioides terrestris (strain ATCC 38088 / NRRL 8126)</name>
    <name type="common">Thielavia terrestris</name>
    <dbReference type="NCBI Taxonomy" id="578455"/>
    <lineage>
        <taxon>Eukaryota</taxon>
        <taxon>Fungi</taxon>
        <taxon>Dikarya</taxon>
        <taxon>Ascomycota</taxon>
        <taxon>Pezizomycotina</taxon>
        <taxon>Sordariomycetes</taxon>
        <taxon>Sordariomycetidae</taxon>
        <taxon>Sordariales</taxon>
        <taxon>Chaetomiaceae</taxon>
        <taxon>Thermothielavioides</taxon>
        <taxon>Thermothielavioides terrestris</taxon>
    </lineage>
</organism>